<dbReference type="Gene3D" id="3.40.50.1240">
    <property type="entry name" value="Phosphoglycerate mutase-like"/>
    <property type="match status" value="1"/>
</dbReference>
<dbReference type="SUPFAM" id="SSF53254">
    <property type="entry name" value="Phosphoglycerate mutase-like"/>
    <property type="match status" value="1"/>
</dbReference>
<dbReference type="InterPro" id="IPR013078">
    <property type="entry name" value="His_Pase_superF_clade-1"/>
</dbReference>
<sequence>MVTIEPPPSRLLLLRHAKSGWAEPGQRDFDRMLDDAGFAEAELVASKASDRGLRPDLVISSTAVRCRQTADAIRRAFGEDLDISFVDELYNAPLDTYIALLAAQSAVQSLMIIGHNPAMEELLEALIGHDRMAAVIPTGYPTAGLSVLDHGGSIIAAAGTWQLKDFVTP</sequence>
<evidence type="ECO:0000313" key="2">
    <source>
        <dbReference type="Proteomes" id="UP001169006"/>
    </source>
</evidence>
<name>A0ABT8T329_9HYPH</name>
<reference evidence="1" key="2">
    <citation type="submission" date="2023-07" db="EMBL/GenBank/DDBJ databases">
        <authorList>
            <person name="Sun H."/>
        </authorList>
    </citation>
    <scope>NUCLEOTIDE SEQUENCE</scope>
    <source>
        <strain evidence="1">05753</strain>
    </source>
</reference>
<reference evidence="1" key="1">
    <citation type="journal article" date="2015" name="Int. J. Syst. Evol. Microbiol.">
        <title>Rhizobium oryzicola sp. nov., potential plant-growth-promoting endophytic bacteria isolated from rice roots.</title>
        <authorList>
            <person name="Zhang X.X."/>
            <person name="Gao J.S."/>
            <person name="Cao Y.H."/>
            <person name="Sheirdil R.A."/>
            <person name="Wang X.C."/>
            <person name="Zhang L."/>
        </authorList>
    </citation>
    <scope>NUCLEOTIDE SEQUENCE</scope>
    <source>
        <strain evidence="1">05753</strain>
    </source>
</reference>
<accession>A0ABT8T329</accession>
<dbReference type="CDD" id="cd07067">
    <property type="entry name" value="HP_PGM_like"/>
    <property type="match status" value="1"/>
</dbReference>
<dbReference type="RefSeq" id="WP_302078926.1">
    <property type="nucleotide sequence ID" value="NZ_JAUKWQ010000009.1"/>
</dbReference>
<dbReference type="SMART" id="SM00855">
    <property type="entry name" value="PGAM"/>
    <property type="match status" value="1"/>
</dbReference>
<gene>
    <name evidence="1" type="ORF">Q2T52_20850</name>
</gene>
<dbReference type="Proteomes" id="UP001169006">
    <property type="component" value="Unassembled WGS sequence"/>
</dbReference>
<dbReference type="PANTHER" id="PTHR47623">
    <property type="entry name" value="OS09G0287300 PROTEIN"/>
    <property type="match status" value="1"/>
</dbReference>
<organism evidence="1 2">
    <name type="scientific">Rhizobium oryzicola</name>
    <dbReference type="NCBI Taxonomy" id="1232668"/>
    <lineage>
        <taxon>Bacteria</taxon>
        <taxon>Pseudomonadati</taxon>
        <taxon>Pseudomonadota</taxon>
        <taxon>Alphaproteobacteria</taxon>
        <taxon>Hyphomicrobiales</taxon>
        <taxon>Rhizobiaceae</taxon>
        <taxon>Rhizobium/Agrobacterium group</taxon>
        <taxon>Rhizobium</taxon>
    </lineage>
</organism>
<proteinExistence type="predicted"/>
<comment type="caution">
    <text evidence="1">The sequence shown here is derived from an EMBL/GenBank/DDBJ whole genome shotgun (WGS) entry which is preliminary data.</text>
</comment>
<dbReference type="InterPro" id="IPR029033">
    <property type="entry name" value="His_PPase_superfam"/>
</dbReference>
<protein>
    <submittedName>
        <fullName evidence="1">Histidine phosphatase family protein</fullName>
    </submittedName>
</protein>
<keyword evidence="2" id="KW-1185">Reference proteome</keyword>
<dbReference type="EMBL" id="JAUKWQ010000009">
    <property type="protein sequence ID" value="MDO1584543.1"/>
    <property type="molecule type" value="Genomic_DNA"/>
</dbReference>
<dbReference type="PANTHER" id="PTHR47623:SF1">
    <property type="entry name" value="OS09G0287300 PROTEIN"/>
    <property type="match status" value="1"/>
</dbReference>
<dbReference type="Pfam" id="PF00300">
    <property type="entry name" value="His_Phos_1"/>
    <property type="match status" value="1"/>
</dbReference>
<evidence type="ECO:0000313" key="1">
    <source>
        <dbReference type="EMBL" id="MDO1584543.1"/>
    </source>
</evidence>